<evidence type="ECO:0000313" key="3">
    <source>
        <dbReference type="Proteomes" id="UP000469125"/>
    </source>
</evidence>
<name>A0A6N8FK84_9BACI</name>
<proteinExistence type="predicted"/>
<sequence>MVQKRKVPERKCVVTNEMKPKKELIRVVRNKEGEVFVDPTGKKNGRGAYVSKDIEVIEKAKKTGVLARQLNAQIDPIVYNELSDLVLGEKNEK</sequence>
<dbReference type="CDD" id="cd00279">
    <property type="entry name" value="YlxR"/>
    <property type="match status" value="1"/>
</dbReference>
<dbReference type="SUPFAM" id="SSF64376">
    <property type="entry name" value="YlxR-like"/>
    <property type="match status" value="1"/>
</dbReference>
<dbReference type="RefSeq" id="WP_155670124.1">
    <property type="nucleotide sequence ID" value="NZ_WOCA01000015.1"/>
</dbReference>
<feature type="domain" description="YlxR" evidence="1">
    <location>
        <begin position="10"/>
        <end position="83"/>
    </location>
</feature>
<dbReference type="PANTHER" id="PTHR34215:SF1">
    <property type="entry name" value="YLXR DOMAIN-CONTAINING PROTEIN"/>
    <property type="match status" value="1"/>
</dbReference>
<dbReference type="NCBIfam" id="NF047356">
    <property type="entry name" value="RNA_bind_RnpM"/>
    <property type="match status" value="1"/>
</dbReference>
<keyword evidence="3" id="KW-1185">Reference proteome</keyword>
<dbReference type="Proteomes" id="UP000469125">
    <property type="component" value="Unassembled WGS sequence"/>
</dbReference>
<comment type="caution">
    <text evidence="2">The sequence shown here is derived from an EMBL/GenBank/DDBJ whole genome shotgun (WGS) entry which is preliminary data.</text>
</comment>
<dbReference type="InterPro" id="IPR007393">
    <property type="entry name" value="YlxR_dom"/>
</dbReference>
<dbReference type="AlphaFoldDB" id="A0A6N8FK84"/>
<dbReference type="InterPro" id="IPR037465">
    <property type="entry name" value="YlxR"/>
</dbReference>
<gene>
    <name evidence="2" type="ORF">GMD78_16010</name>
</gene>
<evidence type="ECO:0000259" key="1">
    <source>
        <dbReference type="Pfam" id="PF04296"/>
    </source>
</evidence>
<dbReference type="InterPro" id="IPR035931">
    <property type="entry name" value="YlxR-like_sf"/>
</dbReference>
<protein>
    <submittedName>
        <fullName evidence="2">DUF448 domain-containing protein</fullName>
    </submittedName>
</protein>
<organism evidence="2 3">
    <name type="scientific">Ornithinibacillus caprae</name>
    <dbReference type="NCBI Taxonomy" id="2678566"/>
    <lineage>
        <taxon>Bacteria</taxon>
        <taxon>Bacillati</taxon>
        <taxon>Bacillota</taxon>
        <taxon>Bacilli</taxon>
        <taxon>Bacillales</taxon>
        <taxon>Bacillaceae</taxon>
        <taxon>Ornithinibacillus</taxon>
    </lineage>
</organism>
<dbReference type="EMBL" id="WOCA01000015">
    <property type="protein sequence ID" value="MUK89875.1"/>
    <property type="molecule type" value="Genomic_DNA"/>
</dbReference>
<dbReference type="PANTHER" id="PTHR34215">
    <property type="entry name" value="BLL0784 PROTEIN"/>
    <property type="match status" value="1"/>
</dbReference>
<dbReference type="Pfam" id="PF04296">
    <property type="entry name" value="YlxR"/>
    <property type="match status" value="1"/>
</dbReference>
<reference evidence="2 3" key="1">
    <citation type="submission" date="2019-11" db="EMBL/GenBank/DDBJ databases">
        <authorList>
            <person name="Li X."/>
        </authorList>
    </citation>
    <scope>NUCLEOTIDE SEQUENCE [LARGE SCALE GENOMIC DNA]</scope>
    <source>
        <strain evidence="2 3">L9</strain>
    </source>
</reference>
<accession>A0A6N8FK84</accession>
<dbReference type="Gene3D" id="3.30.1230.10">
    <property type="entry name" value="YlxR-like"/>
    <property type="match status" value="1"/>
</dbReference>
<evidence type="ECO:0000313" key="2">
    <source>
        <dbReference type="EMBL" id="MUK89875.1"/>
    </source>
</evidence>